<organism evidence="1 2">
    <name type="scientific">Gossypium barbadense</name>
    <name type="common">Sea Island cotton</name>
    <name type="synonym">Hibiscus barbadensis</name>
    <dbReference type="NCBI Taxonomy" id="3634"/>
    <lineage>
        <taxon>Eukaryota</taxon>
        <taxon>Viridiplantae</taxon>
        <taxon>Streptophyta</taxon>
        <taxon>Embryophyta</taxon>
        <taxon>Tracheophyta</taxon>
        <taxon>Spermatophyta</taxon>
        <taxon>Magnoliopsida</taxon>
        <taxon>eudicotyledons</taxon>
        <taxon>Gunneridae</taxon>
        <taxon>Pentapetalae</taxon>
        <taxon>rosids</taxon>
        <taxon>malvids</taxon>
        <taxon>Malvales</taxon>
        <taxon>Malvaceae</taxon>
        <taxon>Malvoideae</taxon>
        <taxon>Gossypium</taxon>
    </lineage>
</organism>
<sequence length="165" mass="19038">MPDTAVDTAVCTHMPKEHRRVCHLHKERKSLYLPQRRGREHHLLRVQPRKFVTLSCSSPEGPKKSFSKYFRPDRCIDWVAIEQVQMADAIRALLTIDPWELFFGIIEPTCLELTICSTFHLQTIMTNYDDLETVQFRLGSAGTLWPLAQPPIILAVPGHQFSHHP</sequence>
<dbReference type="Proteomes" id="UP000239757">
    <property type="component" value="Unassembled WGS sequence"/>
</dbReference>
<reference evidence="1 2" key="1">
    <citation type="submission" date="2015-01" db="EMBL/GenBank/DDBJ databases">
        <title>Genome of allotetraploid Gossypium barbadense reveals genomic plasticity and fiber elongation in cotton evolution.</title>
        <authorList>
            <person name="Chen X."/>
            <person name="Liu X."/>
            <person name="Zhao B."/>
            <person name="Zheng H."/>
            <person name="Hu Y."/>
            <person name="Lu G."/>
            <person name="Yang C."/>
            <person name="Chen J."/>
            <person name="Shan C."/>
            <person name="Zhang L."/>
            <person name="Zhou Y."/>
            <person name="Wang L."/>
            <person name="Guo W."/>
            <person name="Bai Y."/>
            <person name="Ruan J."/>
            <person name="Shangguan X."/>
            <person name="Mao Y."/>
            <person name="Jiang J."/>
            <person name="Zhu Y."/>
            <person name="Lei J."/>
            <person name="Kang H."/>
            <person name="Chen S."/>
            <person name="He X."/>
            <person name="Wang R."/>
            <person name="Wang Y."/>
            <person name="Chen J."/>
            <person name="Wang L."/>
            <person name="Yu S."/>
            <person name="Wang B."/>
            <person name="Wei J."/>
            <person name="Song S."/>
            <person name="Lu X."/>
            <person name="Gao Z."/>
            <person name="Gu W."/>
            <person name="Deng X."/>
            <person name="Ma D."/>
            <person name="Wang S."/>
            <person name="Liang W."/>
            <person name="Fang L."/>
            <person name="Cai C."/>
            <person name="Zhu X."/>
            <person name="Zhou B."/>
            <person name="Zhang Y."/>
            <person name="Chen Z."/>
            <person name="Xu S."/>
            <person name="Zhu R."/>
            <person name="Wang S."/>
            <person name="Zhang T."/>
            <person name="Zhao G."/>
        </authorList>
    </citation>
    <scope>NUCLEOTIDE SEQUENCE [LARGE SCALE GENOMIC DNA]</scope>
    <source>
        <strain evidence="2">cv. Xinhai21</strain>
        <tissue evidence="1">Leaf</tissue>
    </source>
</reference>
<proteinExistence type="predicted"/>
<dbReference type="EMBL" id="KZ671446">
    <property type="protein sequence ID" value="PPR81203.1"/>
    <property type="molecule type" value="Genomic_DNA"/>
</dbReference>
<gene>
    <name evidence="1" type="ORF">GOBAR_AA39513</name>
</gene>
<evidence type="ECO:0000313" key="2">
    <source>
        <dbReference type="Proteomes" id="UP000239757"/>
    </source>
</evidence>
<accession>A0A2P5VQW9</accession>
<dbReference type="AlphaFoldDB" id="A0A2P5VQW9"/>
<protein>
    <submittedName>
        <fullName evidence="1">Uncharacterized protein</fullName>
    </submittedName>
</protein>
<evidence type="ECO:0000313" key="1">
    <source>
        <dbReference type="EMBL" id="PPR81203.1"/>
    </source>
</evidence>
<name>A0A2P5VQW9_GOSBA</name>